<gene>
    <name evidence="2" type="ORF">SAMN05660649_00078</name>
</gene>
<accession>A0A1I2MPZ8</accession>
<organism evidence="2 3">
    <name type="scientific">Desulfotruncus arcticus DSM 17038</name>
    <dbReference type="NCBI Taxonomy" id="1121424"/>
    <lineage>
        <taxon>Bacteria</taxon>
        <taxon>Bacillati</taxon>
        <taxon>Bacillota</taxon>
        <taxon>Clostridia</taxon>
        <taxon>Eubacteriales</taxon>
        <taxon>Desulfallaceae</taxon>
        <taxon>Desulfotruncus</taxon>
    </lineage>
</organism>
<dbReference type="AlphaFoldDB" id="A0A1I2MPZ8"/>
<sequence length="178" mass="19897">MGPFDRGILAIYSLTLTLLFLAAAAFMAGWQDPWLRLWREISLPGNRDILWALLAIYVIMGGRLIWKSIRGEHKKKQAIVHEHSLGEVRVSLPAIESLAEKEAYNVEGVREARARVGAAPEGINIKLKVTVTPDIGIPQLSEGLQQQVRDRINNVVGITVHEVRVAVESFSNRKTRVE</sequence>
<proteinExistence type="predicted"/>
<dbReference type="RefSeq" id="WP_092467589.1">
    <property type="nucleotide sequence ID" value="NZ_FOOX01000001.1"/>
</dbReference>
<dbReference type="EMBL" id="FOOX01000001">
    <property type="protein sequence ID" value="SFF93523.1"/>
    <property type="molecule type" value="Genomic_DNA"/>
</dbReference>
<reference evidence="3" key="1">
    <citation type="submission" date="2016-10" db="EMBL/GenBank/DDBJ databases">
        <authorList>
            <person name="Varghese N."/>
            <person name="Submissions S."/>
        </authorList>
    </citation>
    <scope>NUCLEOTIDE SEQUENCE [LARGE SCALE GENOMIC DNA]</scope>
    <source>
        <strain evidence="3">DSM 17038</strain>
    </source>
</reference>
<dbReference type="NCBIfam" id="NF033218">
    <property type="entry name" value="anchor_AmaP"/>
    <property type="match status" value="1"/>
</dbReference>
<dbReference type="OrthoDB" id="1679795at2"/>
<feature type="transmembrane region" description="Helical" evidence="1">
    <location>
        <begin position="7"/>
        <end position="29"/>
    </location>
</feature>
<evidence type="ECO:0000313" key="2">
    <source>
        <dbReference type="EMBL" id="SFF93523.1"/>
    </source>
</evidence>
<evidence type="ECO:0000313" key="3">
    <source>
        <dbReference type="Proteomes" id="UP000199337"/>
    </source>
</evidence>
<keyword evidence="3" id="KW-1185">Reference proteome</keyword>
<dbReference type="Proteomes" id="UP000199337">
    <property type="component" value="Unassembled WGS sequence"/>
</dbReference>
<evidence type="ECO:0000256" key="1">
    <source>
        <dbReference type="SAM" id="Phobius"/>
    </source>
</evidence>
<keyword evidence="1" id="KW-1133">Transmembrane helix</keyword>
<protein>
    <submittedName>
        <fullName evidence="2">Uncharacterized conserved protein YloU, alkaline shock protein (Asp23) family</fullName>
    </submittedName>
</protein>
<feature type="transmembrane region" description="Helical" evidence="1">
    <location>
        <begin position="49"/>
        <end position="66"/>
    </location>
</feature>
<dbReference type="STRING" id="341036.SAMN05660649_00078"/>
<keyword evidence="1" id="KW-0472">Membrane</keyword>
<name>A0A1I2MPZ8_9FIRM</name>
<keyword evidence="1" id="KW-0812">Transmembrane</keyword>